<accession>A0A1G2P1B7</accession>
<dbReference type="Gene3D" id="3.20.20.70">
    <property type="entry name" value="Aldolase class I"/>
    <property type="match status" value="1"/>
</dbReference>
<dbReference type="InterPro" id="IPR013785">
    <property type="entry name" value="Aldolase_TIM"/>
</dbReference>
<dbReference type="PANTHER" id="PTHR42966">
    <property type="entry name" value="N-ACETYLNEURAMINATE SYNTHASE"/>
    <property type="match status" value="1"/>
</dbReference>
<proteinExistence type="predicted"/>
<dbReference type="GO" id="GO:0047444">
    <property type="term" value="F:N-acylneuraminate-9-phosphate synthase activity"/>
    <property type="evidence" value="ECO:0007669"/>
    <property type="project" value="TreeGrafter"/>
</dbReference>
<sequence>MNIQIGNRLVGSDRPTFIVAEIGINHNGFIEVAEKLVNVAHQAGADAVKFQKRKVAVVYTEAELNKPRPVHRSVLENAIERKVLSPEAVDRLHKSNFEQSTNGDLKWALEFTEDEYWEIDRFCKKLGIIWFASPWDERSVDFLEQFKPPVHKIASASVTDDDLLRHIRAKDKPIIMSTGACNLPMIRHAVSVVGKENLSLLHCTSCYVKPVLGSEEMCKMVNLRAIETLQKSFPEIPIGFSNHFSGIMPAIEAAAMGASIIETHITLERSMVGSDQASSLEPHEFANLCRMAREFELLRGDGIIRIYPQEIEVMSKLRRKWSPEQKQLFDSYPELR</sequence>
<protein>
    <recommendedName>
        <fullName evidence="1">PseI/NeuA/B-like domain-containing protein</fullName>
    </recommendedName>
</protein>
<reference evidence="2 3" key="1">
    <citation type="journal article" date="2016" name="Nat. Commun.">
        <title>Thousands of microbial genomes shed light on interconnected biogeochemical processes in an aquifer system.</title>
        <authorList>
            <person name="Anantharaman K."/>
            <person name="Brown C.T."/>
            <person name="Hug L.A."/>
            <person name="Sharon I."/>
            <person name="Castelle C.J."/>
            <person name="Probst A.J."/>
            <person name="Thomas B.C."/>
            <person name="Singh A."/>
            <person name="Wilkins M.J."/>
            <person name="Karaoz U."/>
            <person name="Brodie E.L."/>
            <person name="Williams K.H."/>
            <person name="Hubbard S.S."/>
            <person name="Banfield J.F."/>
        </authorList>
    </citation>
    <scope>NUCLEOTIDE SEQUENCE [LARGE SCALE GENOMIC DNA]</scope>
</reference>
<evidence type="ECO:0000313" key="3">
    <source>
        <dbReference type="Proteomes" id="UP000176429"/>
    </source>
</evidence>
<dbReference type="GO" id="GO:0016051">
    <property type="term" value="P:carbohydrate biosynthetic process"/>
    <property type="evidence" value="ECO:0007669"/>
    <property type="project" value="InterPro"/>
</dbReference>
<dbReference type="SUPFAM" id="SSF51569">
    <property type="entry name" value="Aldolase"/>
    <property type="match status" value="1"/>
</dbReference>
<dbReference type="AlphaFoldDB" id="A0A1G2P1B7"/>
<dbReference type="PANTHER" id="PTHR42966:SF3">
    <property type="entry name" value="BLR5971 PROTEIN"/>
    <property type="match status" value="1"/>
</dbReference>
<dbReference type="InterPro" id="IPR013132">
    <property type="entry name" value="PseI/NeuA/B-like_N"/>
</dbReference>
<comment type="caution">
    <text evidence="2">The sequence shown here is derived from an EMBL/GenBank/DDBJ whole genome shotgun (WGS) entry which is preliminary data.</text>
</comment>
<feature type="domain" description="PseI/NeuA/B-like" evidence="1">
    <location>
        <begin position="36"/>
        <end position="302"/>
    </location>
</feature>
<evidence type="ECO:0000313" key="2">
    <source>
        <dbReference type="EMBL" id="OHA42073.1"/>
    </source>
</evidence>
<organism evidence="2 3">
    <name type="scientific">Candidatus Taylorbacteria bacterium RIFCSPLOWO2_02_FULL_46_40</name>
    <dbReference type="NCBI Taxonomy" id="1802329"/>
    <lineage>
        <taxon>Bacteria</taxon>
        <taxon>Candidatus Tayloriibacteriota</taxon>
    </lineage>
</organism>
<dbReference type="Pfam" id="PF03102">
    <property type="entry name" value="NeuB"/>
    <property type="match status" value="1"/>
</dbReference>
<dbReference type="InterPro" id="IPR051690">
    <property type="entry name" value="PseI-like"/>
</dbReference>
<name>A0A1G2P1B7_9BACT</name>
<dbReference type="Proteomes" id="UP000176429">
    <property type="component" value="Unassembled WGS sequence"/>
</dbReference>
<dbReference type="EMBL" id="MHSH01000012">
    <property type="protein sequence ID" value="OHA42073.1"/>
    <property type="molecule type" value="Genomic_DNA"/>
</dbReference>
<gene>
    <name evidence="2" type="ORF">A3H68_03135</name>
</gene>
<evidence type="ECO:0000259" key="1">
    <source>
        <dbReference type="Pfam" id="PF03102"/>
    </source>
</evidence>